<gene>
    <name evidence="4" type="ORF">K432DRAFT_292508</name>
</gene>
<dbReference type="SMART" id="SM00535">
    <property type="entry name" value="RIBOc"/>
    <property type="match status" value="1"/>
</dbReference>
<dbReference type="PROSITE" id="PS50142">
    <property type="entry name" value="RNASE_3_2"/>
    <property type="match status" value="1"/>
</dbReference>
<dbReference type="SUPFAM" id="SSF54768">
    <property type="entry name" value="dsRNA-binding domain-like"/>
    <property type="match status" value="1"/>
</dbReference>
<feature type="domain" description="RNase III" evidence="3">
    <location>
        <begin position="142"/>
        <end position="247"/>
    </location>
</feature>
<dbReference type="CDD" id="cd00593">
    <property type="entry name" value="RIBOc"/>
    <property type="match status" value="1"/>
</dbReference>
<feature type="compositionally biased region" description="Basic residues" evidence="2">
    <location>
        <begin position="20"/>
        <end position="31"/>
    </location>
</feature>
<dbReference type="SUPFAM" id="SSF69065">
    <property type="entry name" value="RNase III domain-like"/>
    <property type="match status" value="1"/>
</dbReference>
<reference evidence="4 5" key="1">
    <citation type="journal article" date="2016" name="Nat. Commun.">
        <title>Ectomycorrhizal ecology is imprinted in the genome of the dominant symbiotic fungus Cenococcum geophilum.</title>
        <authorList>
            <consortium name="DOE Joint Genome Institute"/>
            <person name="Peter M."/>
            <person name="Kohler A."/>
            <person name="Ohm R.A."/>
            <person name="Kuo A."/>
            <person name="Krutzmann J."/>
            <person name="Morin E."/>
            <person name="Arend M."/>
            <person name="Barry K.W."/>
            <person name="Binder M."/>
            <person name="Choi C."/>
            <person name="Clum A."/>
            <person name="Copeland A."/>
            <person name="Grisel N."/>
            <person name="Haridas S."/>
            <person name="Kipfer T."/>
            <person name="LaButti K."/>
            <person name="Lindquist E."/>
            <person name="Lipzen A."/>
            <person name="Maire R."/>
            <person name="Meier B."/>
            <person name="Mihaltcheva S."/>
            <person name="Molinier V."/>
            <person name="Murat C."/>
            <person name="Poggeler S."/>
            <person name="Quandt C.A."/>
            <person name="Sperisen C."/>
            <person name="Tritt A."/>
            <person name="Tisserant E."/>
            <person name="Crous P.W."/>
            <person name="Henrissat B."/>
            <person name="Nehls U."/>
            <person name="Egli S."/>
            <person name="Spatafora J.W."/>
            <person name="Grigoriev I.V."/>
            <person name="Martin F.M."/>
        </authorList>
    </citation>
    <scope>NUCLEOTIDE SEQUENCE [LARGE SCALE GENOMIC DNA]</scope>
    <source>
        <strain evidence="4 5">CBS 459.81</strain>
    </source>
</reference>
<dbReference type="OrthoDB" id="2392202at2759"/>
<dbReference type="Pfam" id="PF00636">
    <property type="entry name" value="Ribonuclease_3"/>
    <property type="match status" value="1"/>
</dbReference>
<dbReference type="PROSITE" id="PS00517">
    <property type="entry name" value="RNASE_3_1"/>
    <property type="match status" value="1"/>
</dbReference>
<evidence type="ECO:0000313" key="4">
    <source>
        <dbReference type="EMBL" id="OCK82754.1"/>
    </source>
</evidence>
<dbReference type="PANTHER" id="PTHR11207">
    <property type="entry name" value="RIBONUCLEASE III"/>
    <property type="match status" value="1"/>
</dbReference>
<dbReference type="EMBL" id="KV744879">
    <property type="protein sequence ID" value="OCK82754.1"/>
    <property type="molecule type" value="Genomic_DNA"/>
</dbReference>
<keyword evidence="1" id="KW-0694">RNA-binding</keyword>
<dbReference type="GO" id="GO:0004525">
    <property type="term" value="F:ribonuclease III activity"/>
    <property type="evidence" value="ECO:0007669"/>
    <property type="project" value="InterPro"/>
</dbReference>
<keyword evidence="5" id="KW-1185">Reference proteome</keyword>
<feature type="compositionally biased region" description="Basic and acidic residues" evidence="2">
    <location>
        <begin position="1"/>
        <end position="18"/>
    </location>
</feature>
<accession>A0A8E2JHH0</accession>
<dbReference type="Gene3D" id="1.10.1520.10">
    <property type="entry name" value="Ribonuclease III domain"/>
    <property type="match status" value="1"/>
</dbReference>
<protein>
    <submittedName>
        <fullName evidence="4">Ribonuclease III</fullName>
    </submittedName>
</protein>
<dbReference type="InterPro" id="IPR000999">
    <property type="entry name" value="RNase_III_dom"/>
</dbReference>
<evidence type="ECO:0000259" key="3">
    <source>
        <dbReference type="PROSITE" id="PS50142"/>
    </source>
</evidence>
<dbReference type="GO" id="GO:0005654">
    <property type="term" value="C:nucleoplasm"/>
    <property type="evidence" value="ECO:0007669"/>
    <property type="project" value="TreeGrafter"/>
</dbReference>
<feature type="compositionally biased region" description="Low complexity" evidence="2">
    <location>
        <begin position="42"/>
        <end position="52"/>
    </location>
</feature>
<dbReference type="GO" id="GO:0006364">
    <property type="term" value="P:rRNA processing"/>
    <property type="evidence" value="ECO:0007669"/>
    <property type="project" value="TreeGrafter"/>
</dbReference>
<dbReference type="PANTHER" id="PTHR11207:SF0">
    <property type="entry name" value="RIBONUCLEASE 3"/>
    <property type="match status" value="1"/>
</dbReference>
<sequence length="378" mass="42205">MAAEKRGRQHPERHDSPSSKRQKPNHSRSRQHRNESPGDRGNSNPTLPTSLPLSPPDSNAFKRHLQDLVDSDDATVVHHATQLYNLLYIRKKPAVTTRAVSELNARAPSTGTSVSLLGYNGQKPIQPHTQLPALPPIQEPYLEEATFRHRSKAEELNYERLEFLGDAYIEIIATRILFSRFPHLTSGQQAQMREGLVRNETLANFAEAYGFGPRITHAIEDDRSKGWRKVLADVFEAYVAALILASPRTGFQTAEAWMTELWAPQLLKGTTQPVFNFDAKQEIARLVVAKGCKVEYKMERDMDCDRVTGKQKFWIGCYLTGWGYTDQWLGSGEGQSKVQAGAAAASDALVRSKAILADANAKKIEAFPNAKKLESQVV</sequence>
<dbReference type="InterPro" id="IPR036389">
    <property type="entry name" value="RNase_III_sf"/>
</dbReference>
<name>A0A8E2JHH0_9PEZI</name>
<dbReference type="AlphaFoldDB" id="A0A8E2JHH0"/>
<dbReference type="GO" id="GO:0003723">
    <property type="term" value="F:RNA binding"/>
    <property type="evidence" value="ECO:0007669"/>
    <property type="project" value="UniProtKB-KW"/>
</dbReference>
<evidence type="ECO:0000256" key="1">
    <source>
        <dbReference type="ARBA" id="ARBA00022884"/>
    </source>
</evidence>
<organism evidence="4 5">
    <name type="scientific">Lepidopterella palustris CBS 459.81</name>
    <dbReference type="NCBI Taxonomy" id="1314670"/>
    <lineage>
        <taxon>Eukaryota</taxon>
        <taxon>Fungi</taxon>
        <taxon>Dikarya</taxon>
        <taxon>Ascomycota</taxon>
        <taxon>Pezizomycotina</taxon>
        <taxon>Dothideomycetes</taxon>
        <taxon>Pleosporomycetidae</taxon>
        <taxon>Mytilinidiales</taxon>
        <taxon>Argynnaceae</taxon>
        <taxon>Lepidopterella</taxon>
    </lineage>
</organism>
<proteinExistence type="predicted"/>
<evidence type="ECO:0000256" key="2">
    <source>
        <dbReference type="SAM" id="MobiDB-lite"/>
    </source>
</evidence>
<dbReference type="Proteomes" id="UP000250266">
    <property type="component" value="Unassembled WGS sequence"/>
</dbReference>
<evidence type="ECO:0000313" key="5">
    <source>
        <dbReference type="Proteomes" id="UP000250266"/>
    </source>
</evidence>
<feature type="region of interest" description="Disordered" evidence="2">
    <location>
        <begin position="1"/>
        <end position="59"/>
    </location>
</feature>
<dbReference type="GO" id="GO:0006369">
    <property type="term" value="P:termination of RNA polymerase II transcription"/>
    <property type="evidence" value="ECO:0007669"/>
    <property type="project" value="TreeGrafter"/>
</dbReference>
<dbReference type="GO" id="GO:0034475">
    <property type="term" value="P:U4 snRNA 3'-end processing"/>
    <property type="evidence" value="ECO:0007669"/>
    <property type="project" value="TreeGrafter"/>
</dbReference>
<dbReference type="Gene3D" id="3.30.160.20">
    <property type="match status" value="1"/>
</dbReference>